<proteinExistence type="predicted"/>
<gene>
    <name evidence="1" type="ORF">MNBD_ALPHA06-1291</name>
</gene>
<reference evidence="1" key="1">
    <citation type="submission" date="2018-06" db="EMBL/GenBank/DDBJ databases">
        <authorList>
            <person name="Zhirakovskaya E."/>
        </authorList>
    </citation>
    <scope>NUCLEOTIDE SEQUENCE</scope>
</reference>
<name>A0A3B0RQ35_9ZZZZ</name>
<protein>
    <recommendedName>
        <fullName evidence="2">SH3b domain-containing protein</fullName>
    </recommendedName>
</protein>
<dbReference type="Pfam" id="PF06347">
    <property type="entry name" value="SH3_4"/>
    <property type="match status" value="2"/>
</dbReference>
<organism evidence="1">
    <name type="scientific">hydrothermal vent metagenome</name>
    <dbReference type="NCBI Taxonomy" id="652676"/>
    <lineage>
        <taxon>unclassified sequences</taxon>
        <taxon>metagenomes</taxon>
        <taxon>ecological metagenomes</taxon>
    </lineage>
</organism>
<evidence type="ECO:0008006" key="2">
    <source>
        <dbReference type="Google" id="ProtNLM"/>
    </source>
</evidence>
<evidence type="ECO:0000313" key="1">
    <source>
        <dbReference type="EMBL" id="VAV95684.1"/>
    </source>
</evidence>
<dbReference type="EMBL" id="UOEE01000208">
    <property type="protein sequence ID" value="VAV95684.1"/>
    <property type="molecule type" value="Genomic_DNA"/>
</dbReference>
<dbReference type="Gene3D" id="2.30.30.40">
    <property type="entry name" value="SH3 Domains"/>
    <property type="match status" value="1"/>
</dbReference>
<sequence length="165" mass="18797">MTLAPILLSYLLWQTPMADIKTNTNQPEKPVVWASIAYVNTKGRKGPGLQYPIVWVYNPKGLPVQVLRRASEWSQVKDMQGEVLWMANRVLEQQNTALVIASEPVPLIADSRKRNKVLVRLAKNVVVNIQACEAKQCLVRVRDKKGWVDKTALWGPVQTRRRKKT</sequence>
<dbReference type="AlphaFoldDB" id="A0A3B0RQ35"/>
<dbReference type="InterPro" id="IPR010466">
    <property type="entry name" value="DUF1058"/>
</dbReference>
<accession>A0A3B0RQ35</accession>